<sequence length="198" mass="22501">MFSSPNPPAPWRSPLARALHRNRSDAHARYLQLATVRPDHRPANRTVVFRGFLAASDCLQFVTDCRSAKVAQIEQNAWSEGCWYFVKTREQFRLLGQLTLVGSTHPDAELQAARQQVWQQLSDKAKGQFTWPHPGTERQPTSAFEQPVPNADEPLATFCLLLLTPAEVDHLELKGDPQNRYRYQLNAVKGWTVETLNP</sequence>
<dbReference type="Proteomes" id="UP001600165">
    <property type="component" value="Unassembled WGS sequence"/>
</dbReference>
<accession>A0ABW6IF72</accession>
<dbReference type="PANTHER" id="PTHR28243">
    <property type="entry name" value="AGL049CP"/>
    <property type="match status" value="1"/>
</dbReference>
<organism evidence="2 3">
    <name type="scientific">Almyronema epifaneia S1</name>
    <dbReference type="NCBI Taxonomy" id="2991925"/>
    <lineage>
        <taxon>Bacteria</taxon>
        <taxon>Bacillati</taxon>
        <taxon>Cyanobacteriota</taxon>
        <taxon>Cyanophyceae</taxon>
        <taxon>Nodosilineales</taxon>
        <taxon>Nodosilineaceae</taxon>
        <taxon>Almyronema</taxon>
        <taxon>Almyronema epifaneia</taxon>
    </lineage>
</organism>
<dbReference type="Pfam" id="PF12766">
    <property type="entry name" value="Pyridox_oxase_2"/>
    <property type="match status" value="1"/>
</dbReference>
<dbReference type="PANTHER" id="PTHR28243:SF1">
    <property type="entry name" value="PYRIDOXAMINE 5'-PHOSPHATE OXIDASE ALR4036 FAMILY FMN-BINDING DOMAIN-CONTAINING PROTEIN"/>
    <property type="match status" value="1"/>
</dbReference>
<dbReference type="NCBIfam" id="TIGR04026">
    <property type="entry name" value="PPOX_FMN_cyano"/>
    <property type="match status" value="1"/>
</dbReference>
<dbReference type="SUPFAM" id="SSF50475">
    <property type="entry name" value="FMN-binding split barrel"/>
    <property type="match status" value="1"/>
</dbReference>
<protein>
    <submittedName>
        <fullName evidence="2">Npun_F5749 family FMN-dependent PPOX-type flavoprotein</fullName>
        <ecNumber evidence="2">1.-.-.-</ecNumber>
    </submittedName>
</protein>
<dbReference type="EC" id="1.-.-.-" evidence="2"/>
<evidence type="ECO:0000259" key="1">
    <source>
        <dbReference type="Pfam" id="PF12766"/>
    </source>
</evidence>
<evidence type="ECO:0000313" key="2">
    <source>
        <dbReference type="EMBL" id="MFE4106838.1"/>
    </source>
</evidence>
<evidence type="ECO:0000313" key="3">
    <source>
        <dbReference type="Proteomes" id="UP001600165"/>
    </source>
</evidence>
<proteinExistence type="predicted"/>
<keyword evidence="3" id="KW-1185">Reference proteome</keyword>
<name>A0ABW6IF72_9CYAN</name>
<dbReference type="Gene3D" id="2.30.110.10">
    <property type="entry name" value="Electron Transport, Fmn-binding Protein, Chain A"/>
    <property type="match status" value="1"/>
</dbReference>
<dbReference type="GO" id="GO:0016491">
    <property type="term" value="F:oxidoreductase activity"/>
    <property type="evidence" value="ECO:0007669"/>
    <property type="project" value="UniProtKB-KW"/>
</dbReference>
<feature type="domain" description="Pyridoxamine 5'-phosphate oxidase Alr4036 family FMN-binding" evidence="1">
    <location>
        <begin position="9"/>
        <end position="101"/>
    </location>
</feature>
<comment type="caution">
    <text evidence="2">The sequence shown here is derived from an EMBL/GenBank/DDBJ whole genome shotgun (WGS) entry which is preliminary data.</text>
</comment>
<keyword evidence="2" id="KW-0560">Oxidoreductase</keyword>
<gene>
    <name evidence="2" type="ORF">ACFVKH_11155</name>
</gene>
<dbReference type="InterPro" id="IPR024624">
    <property type="entry name" value="Pyridox_Oxase_Alr4036_FMN-bd"/>
</dbReference>
<reference evidence="2 3" key="1">
    <citation type="submission" date="2024-10" db="EMBL/GenBank/DDBJ databases">
        <authorList>
            <person name="Ratan Roy A."/>
            <person name="Morales Sandoval P.H."/>
            <person name="De Los Santos Villalobos S."/>
            <person name="Chakraborty S."/>
            <person name="Mukherjee J."/>
        </authorList>
    </citation>
    <scope>NUCLEOTIDE SEQUENCE [LARGE SCALE GENOMIC DNA]</scope>
    <source>
        <strain evidence="2 3">S1</strain>
    </source>
</reference>
<dbReference type="EMBL" id="JBHZOL010000073">
    <property type="protein sequence ID" value="MFE4106838.1"/>
    <property type="molecule type" value="Genomic_DNA"/>
</dbReference>
<dbReference type="InterPro" id="IPR024015">
    <property type="entry name" value="Pyridox_Oxase_FMN-dep_Alr4036"/>
</dbReference>
<dbReference type="InterPro" id="IPR012349">
    <property type="entry name" value="Split_barrel_FMN-bd"/>
</dbReference>
<dbReference type="RefSeq" id="WP_377964982.1">
    <property type="nucleotide sequence ID" value="NZ_JBHZOL010000073.1"/>
</dbReference>